<dbReference type="KEGG" id="aht:ANTHELSMS3_03496"/>
<sequence>MSRNVFYRDFTICKAVALVALMGLAVAMGGVPKASTSFAGTEPAEAELIPAMVYKAWEDCVSVGPIVDL</sequence>
<dbReference type="AlphaFoldDB" id="A0A222E7D5"/>
<dbReference type="Proteomes" id="UP000203589">
    <property type="component" value="Chromosome"/>
</dbReference>
<keyword evidence="2" id="KW-1185">Reference proteome</keyword>
<dbReference type="RefSeq" id="WP_157733552.1">
    <property type="nucleotide sequence ID" value="NZ_CP022540.1"/>
</dbReference>
<evidence type="ECO:0000313" key="2">
    <source>
        <dbReference type="Proteomes" id="UP000203589"/>
    </source>
</evidence>
<gene>
    <name evidence="1" type="ORF">ANTHELSMS3_03496</name>
</gene>
<reference evidence="1 2" key="1">
    <citation type="submission" date="2017-07" db="EMBL/GenBank/DDBJ databases">
        <title>Genome Sequence of Antarctobacter heliothermus Strain SMS3 Isolated from a culture of the Diatom Skeletonema marinoi.</title>
        <authorList>
            <person name="Topel M."/>
            <person name="Pinder M.I.M."/>
            <person name="Johansson O.N."/>
            <person name="Kourtchenko O."/>
            <person name="Godhe A."/>
            <person name="Clarke A.K."/>
        </authorList>
    </citation>
    <scope>NUCLEOTIDE SEQUENCE [LARGE SCALE GENOMIC DNA]</scope>
    <source>
        <strain evidence="1 2">SMS3</strain>
    </source>
</reference>
<name>A0A222E7D5_9RHOB</name>
<dbReference type="EMBL" id="CP022540">
    <property type="protein sequence ID" value="ASP22123.1"/>
    <property type="molecule type" value="Genomic_DNA"/>
</dbReference>
<protein>
    <submittedName>
        <fullName evidence="1">Uncharacterized protein</fullName>
    </submittedName>
</protein>
<organism evidence="1 2">
    <name type="scientific">Antarctobacter heliothermus</name>
    <dbReference type="NCBI Taxonomy" id="74033"/>
    <lineage>
        <taxon>Bacteria</taxon>
        <taxon>Pseudomonadati</taxon>
        <taxon>Pseudomonadota</taxon>
        <taxon>Alphaproteobacteria</taxon>
        <taxon>Rhodobacterales</taxon>
        <taxon>Roseobacteraceae</taxon>
        <taxon>Antarctobacter</taxon>
    </lineage>
</organism>
<accession>A0A222E7D5</accession>
<dbReference type="OrthoDB" id="7871081at2"/>
<proteinExistence type="predicted"/>
<evidence type="ECO:0000313" key="1">
    <source>
        <dbReference type="EMBL" id="ASP22123.1"/>
    </source>
</evidence>